<organism evidence="1 2">
    <name type="scientific">Ensete ventricosum</name>
    <name type="common">Abyssinian banana</name>
    <name type="synonym">Musa ensete</name>
    <dbReference type="NCBI Taxonomy" id="4639"/>
    <lineage>
        <taxon>Eukaryota</taxon>
        <taxon>Viridiplantae</taxon>
        <taxon>Streptophyta</taxon>
        <taxon>Embryophyta</taxon>
        <taxon>Tracheophyta</taxon>
        <taxon>Spermatophyta</taxon>
        <taxon>Magnoliopsida</taxon>
        <taxon>Liliopsida</taxon>
        <taxon>Zingiberales</taxon>
        <taxon>Musaceae</taxon>
        <taxon>Ensete</taxon>
    </lineage>
</organism>
<protein>
    <submittedName>
        <fullName evidence="1">Uncharacterized protein</fullName>
    </submittedName>
</protein>
<dbReference type="AlphaFoldDB" id="A0A426XU46"/>
<dbReference type="Proteomes" id="UP000287651">
    <property type="component" value="Unassembled WGS sequence"/>
</dbReference>
<comment type="caution">
    <text evidence="1">The sequence shown here is derived from an EMBL/GenBank/DDBJ whole genome shotgun (WGS) entry which is preliminary data.</text>
</comment>
<proteinExistence type="predicted"/>
<sequence>MSVFKPIELLNSISLKVYDSNLHPCSIGGSLELKIVLRMRDPSDQVSFIPFWKINLYAWIVGIRELRAEEGSRLMDLRLGGRRWRRCQKQLWELLGKVKVAEMATGQQERSSDTR</sequence>
<name>A0A426XU46_ENSVE</name>
<gene>
    <name evidence="1" type="ORF">B296_00036173</name>
</gene>
<accession>A0A426XU46</accession>
<evidence type="ECO:0000313" key="2">
    <source>
        <dbReference type="Proteomes" id="UP000287651"/>
    </source>
</evidence>
<evidence type="ECO:0000313" key="1">
    <source>
        <dbReference type="EMBL" id="RRT43027.1"/>
    </source>
</evidence>
<reference evidence="1 2" key="1">
    <citation type="journal article" date="2014" name="Agronomy (Basel)">
        <title>A Draft Genome Sequence for Ensete ventricosum, the Drought-Tolerant Tree Against Hunger.</title>
        <authorList>
            <person name="Harrison J."/>
            <person name="Moore K.A."/>
            <person name="Paszkiewicz K."/>
            <person name="Jones T."/>
            <person name="Grant M."/>
            <person name="Ambacheew D."/>
            <person name="Muzemil S."/>
            <person name="Studholme D.J."/>
        </authorList>
    </citation>
    <scope>NUCLEOTIDE SEQUENCE [LARGE SCALE GENOMIC DNA]</scope>
</reference>
<dbReference type="EMBL" id="AMZH03017420">
    <property type="protein sequence ID" value="RRT43027.1"/>
    <property type="molecule type" value="Genomic_DNA"/>
</dbReference>